<dbReference type="SUPFAM" id="SSF103473">
    <property type="entry name" value="MFS general substrate transporter"/>
    <property type="match status" value="1"/>
</dbReference>
<gene>
    <name evidence="3" type="ORF">UFOPK2627_00776</name>
    <name evidence="4" type="ORF">UFOPK2879_00397</name>
    <name evidence="5" type="ORF">UFOPK3078_00457</name>
    <name evidence="6" type="ORF">UFOPK3288_00420</name>
    <name evidence="7" type="ORF">UFOPK3990_00485</name>
    <name evidence="8" type="ORF">UFOPK4245_00606</name>
    <name evidence="9" type="ORF">UFOPK4337_01086</name>
</gene>
<feature type="transmembrane region" description="Helical" evidence="1">
    <location>
        <begin position="79"/>
        <end position="98"/>
    </location>
</feature>
<dbReference type="PANTHER" id="PTHR23542:SF1">
    <property type="entry name" value="MAJOR FACILITATOR SUPERFAMILY (MFS) PROFILE DOMAIN-CONTAINING PROTEIN"/>
    <property type="match status" value="1"/>
</dbReference>
<feature type="transmembrane region" description="Helical" evidence="1">
    <location>
        <begin position="315"/>
        <end position="337"/>
    </location>
</feature>
<dbReference type="PANTHER" id="PTHR23542">
    <property type="match status" value="1"/>
</dbReference>
<accession>A0A6J7C7T1</accession>
<dbReference type="InterPro" id="IPR036259">
    <property type="entry name" value="MFS_trans_sf"/>
</dbReference>
<dbReference type="EMBL" id="CAEZZN010000008">
    <property type="protein sequence ID" value="CAB4762764.1"/>
    <property type="molecule type" value="Genomic_DNA"/>
</dbReference>
<name>A0A6J7C7T1_9ZZZZ</name>
<reference evidence="6" key="1">
    <citation type="submission" date="2020-05" db="EMBL/GenBank/DDBJ databases">
        <authorList>
            <person name="Chiriac C."/>
            <person name="Salcher M."/>
            <person name="Ghai R."/>
            <person name="Kavagutti S V."/>
        </authorList>
    </citation>
    <scope>NUCLEOTIDE SEQUENCE</scope>
</reference>
<evidence type="ECO:0000313" key="7">
    <source>
        <dbReference type="EMBL" id="CAB4982347.1"/>
    </source>
</evidence>
<feature type="transmembrane region" description="Helical" evidence="1">
    <location>
        <begin position="379"/>
        <end position="399"/>
    </location>
</feature>
<proteinExistence type="predicted"/>
<feature type="transmembrane region" description="Helical" evidence="1">
    <location>
        <begin position="221"/>
        <end position="251"/>
    </location>
</feature>
<dbReference type="AlphaFoldDB" id="A0A6J7C7T1"/>
<dbReference type="PROSITE" id="PS50850">
    <property type="entry name" value="MFS"/>
    <property type="match status" value="1"/>
</dbReference>
<sequence length="415" mass="44659">MFSAYTTLFRTPGAMKFSIPALIGRMPISMDSLALIFIVVAVSDSYTLAGALSAVASIVISISTPYWSRLSDRIGQRTMLLRVIPLKIAGLTIFIALVMNHAPIWTWFVSIIFAELTSVNVGGLVRRRWLHVLSPDKSTTAEDESDKHLVNTAYSYEALMDEVVFIVGPITATACATSIAPAAGLIAGMILMSIGMPLFAMQRASEPLPSPVRTKDPHPPVIGIPVVQAIALSTTFTGGFFGAISIVVVGFSQSQGHKAQAGLLLGLWACGSAVMALVNGLVKWKVSYTARFLMFLTALTVLSIPFIFVHSIFWLAVALFFNGFAIAPLVVNAYGVVQEVVPSEQITESFTWVVAGMPLGGALSSALGGWVIDRYGAQTAFWVPLGFMCAALLATLPFFRVYKGLIHYSLNRDRA</sequence>
<dbReference type="Gene3D" id="1.20.1250.20">
    <property type="entry name" value="MFS general substrate transporter like domains"/>
    <property type="match status" value="2"/>
</dbReference>
<dbReference type="EMBL" id="CAFBQM010000059">
    <property type="protein sequence ID" value="CAB5061528.1"/>
    <property type="molecule type" value="Genomic_DNA"/>
</dbReference>
<feature type="transmembrane region" description="Helical" evidence="1">
    <location>
        <begin position="21"/>
        <end position="42"/>
    </location>
</feature>
<evidence type="ECO:0000313" key="8">
    <source>
        <dbReference type="EMBL" id="CAB5048107.1"/>
    </source>
</evidence>
<feature type="transmembrane region" description="Helical" evidence="1">
    <location>
        <begin position="263"/>
        <end position="282"/>
    </location>
</feature>
<dbReference type="EMBL" id="CAFAAU010000009">
    <property type="protein sequence ID" value="CAB4802461.1"/>
    <property type="molecule type" value="Genomic_DNA"/>
</dbReference>
<dbReference type="Pfam" id="PF07690">
    <property type="entry name" value="MFS_1"/>
    <property type="match status" value="1"/>
</dbReference>
<keyword evidence="1" id="KW-0472">Membrane</keyword>
<feature type="domain" description="Major facilitator superfamily (MFS) profile" evidence="2">
    <location>
        <begin position="226"/>
        <end position="415"/>
    </location>
</feature>
<dbReference type="GO" id="GO:0022857">
    <property type="term" value="F:transmembrane transporter activity"/>
    <property type="evidence" value="ECO:0007669"/>
    <property type="project" value="InterPro"/>
</dbReference>
<protein>
    <submittedName>
        <fullName evidence="6">Unannotated protein</fullName>
    </submittedName>
</protein>
<feature type="transmembrane region" description="Helical" evidence="1">
    <location>
        <begin position="48"/>
        <end position="67"/>
    </location>
</feature>
<evidence type="ECO:0000313" key="4">
    <source>
        <dbReference type="EMBL" id="CAB4762764.1"/>
    </source>
</evidence>
<evidence type="ECO:0000313" key="5">
    <source>
        <dbReference type="EMBL" id="CAB4802461.1"/>
    </source>
</evidence>
<evidence type="ECO:0000313" key="9">
    <source>
        <dbReference type="EMBL" id="CAB5061528.1"/>
    </source>
</evidence>
<evidence type="ECO:0000313" key="3">
    <source>
        <dbReference type="EMBL" id="CAB4706258.1"/>
    </source>
</evidence>
<dbReference type="EMBL" id="CAFBQD010000009">
    <property type="protein sequence ID" value="CAB5048107.1"/>
    <property type="molecule type" value="Genomic_DNA"/>
</dbReference>
<keyword evidence="1" id="KW-1133">Transmembrane helix</keyword>
<feature type="transmembrane region" description="Helical" evidence="1">
    <location>
        <begin position="104"/>
        <end position="125"/>
    </location>
</feature>
<organism evidence="6">
    <name type="scientific">freshwater metagenome</name>
    <dbReference type="NCBI Taxonomy" id="449393"/>
    <lineage>
        <taxon>unclassified sequences</taxon>
        <taxon>metagenomes</taxon>
        <taxon>ecological metagenomes</taxon>
    </lineage>
</organism>
<dbReference type="EMBL" id="CAFBOQ010000009">
    <property type="protein sequence ID" value="CAB4982347.1"/>
    <property type="molecule type" value="Genomic_DNA"/>
</dbReference>
<dbReference type="InterPro" id="IPR011701">
    <property type="entry name" value="MFS"/>
</dbReference>
<dbReference type="InterPro" id="IPR020846">
    <property type="entry name" value="MFS_dom"/>
</dbReference>
<keyword evidence="1" id="KW-0812">Transmembrane</keyword>
<evidence type="ECO:0000256" key="1">
    <source>
        <dbReference type="SAM" id="Phobius"/>
    </source>
</evidence>
<dbReference type="EMBL" id="CAFBLC010000009">
    <property type="protein sequence ID" value="CAB4854202.1"/>
    <property type="molecule type" value="Genomic_DNA"/>
</dbReference>
<evidence type="ECO:0000313" key="6">
    <source>
        <dbReference type="EMBL" id="CAB4854202.1"/>
    </source>
</evidence>
<feature type="transmembrane region" description="Helical" evidence="1">
    <location>
        <begin position="288"/>
        <end position="308"/>
    </location>
</feature>
<feature type="transmembrane region" description="Helical" evidence="1">
    <location>
        <begin position="179"/>
        <end position="201"/>
    </location>
</feature>
<evidence type="ECO:0000259" key="2">
    <source>
        <dbReference type="PROSITE" id="PS50850"/>
    </source>
</evidence>
<feature type="transmembrane region" description="Helical" evidence="1">
    <location>
        <begin position="349"/>
        <end position="372"/>
    </location>
</feature>
<dbReference type="EMBL" id="CAEZYA010000022">
    <property type="protein sequence ID" value="CAB4706258.1"/>
    <property type="molecule type" value="Genomic_DNA"/>
</dbReference>